<reference evidence="3" key="2">
    <citation type="submission" date="2025-09" db="UniProtKB">
        <authorList>
            <consortium name="Ensembl"/>
        </authorList>
    </citation>
    <scope>IDENTIFICATION</scope>
</reference>
<feature type="compositionally biased region" description="Basic and acidic residues" evidence="1">
    <location>
        <begin position="31"/>
        <end position="47"/>
    </location>
</feature>
<dbReference type="Proteomes" id="UP000265020">
    <property type="component" value="Unassembled WGS sequence"/>
</dbReference>
<evidence type="ECO:0000256" key="1">
    <source>
        <dbReference type="SAM" id="MobiDB-lite"/>
    </source>
</evidence>
<feature type="region of interest" description="Disordered" evidence="1">
    <location>
        <begin position="65"/>
        <end position="134"/>
    </location>
</feature>
<dbReference type="GeneTree" id="ENSGT00940000166554"/>
<protein>
    <recommendedName>
        <fullName evidence="2">PiggyBac transposable element-derived protein domain-containing protein</fullName>
    </recommendedName>
</protein>
<feature type="compositionally biased region" description="Basic and acidic residues" evidence="1">
    <location>
        <begin position="94"/>
        <end position="110"/>
    </location>
</feature>
<evidence type="ECO:0000313" key="4">
    <source>
        <dbReference type="Proteomes" id="UP000265020"/>
    </source>
</evidence>
<accession>A0A3Q2CB37</accession>
<sequence length="660" mass="75437">MKAEPLQIKEEQEEFELSLLKEQQEEFEPSQVKKEEEEEEAHVSRDKDNILLKWNTYSFEVSPVNEEKYHLEPEPDGDQLDPQEAAGAENQDGEGNHQEDTGLRSDKELEQSYESSSDEDSDSTSTASASFHSGSSKTRSWRRLAWETVQPLNSAKDVPIWGGSLHGADETREPIQYFRDFFDANLLNTIVQQSNLYFTQEIKNNLYSGLKLDLNELEQFIGTLVYMSVVNLPASKMYWASECRVEQVADVMSRERWKKIKEFIHFNDNSRTAAGSGDVLYKIRPVIDSLLQKFHSLPQDQKLSVAQHILPFKGTSGLLQYTPKRSRKWGYKIFVLCDTKGLVHSFHVFTGRIDPVPGEPDIGASGNTALKLTQVVHHSVNHLLCFDSWFSSLDLFLNLANKGIQTLGSVEESSLQGCSFSSDLELKKKGMGSFEEKRAAVDNLEIRAVKWFDYRGVVVASSFASAQPVSNIQKWDRKLKQKVVVECPSIISLYNEFTAGVDALNTLIASHRIRIRSRKYYLRLFFHFVDMVIVNSWLLYQRDCKSLDVPRKKQKDFLAFRISIAQALCMQGKDLSSKKRGWPFLDVESEFERKKRRGPAKAIPAQKVRSDAVGHWPMVESARQRCKLPNCRGQTVFKCSKCNVHLCLKKNKNCFGDFHK</sequence>
<dbReference type="AlphaFoldDB" id="A0A3Q2CB37"/>
<keyword evidence="4" id="KW-1185">Reference proteome</keyword>
<dbReference type="InterPro" id="IPR029526">
    <property type="entry name" value="PGBD"/>
</dbReference>
<proteinExistence type="predicted"/>
<dbReference type="PANTHER" id="PTHR47272">
    <property type="entry name" value="DDE_TNP_1_7 DOMAIN-CONTAINING PROTEIN"/>
    <property type="match status" value="1"/>
</dbReference>
<dbReference type="Pfam" id="PF13843">
    <property type="entry name" value="DDE_Tnp_1_7"/>
    <property type="match status" value="1"/>
</dbReference>
<evidence type="ECO:0000313" key="3">
    <source>
        <dbReference type="Ensembl" id="ENSCVAP00000002038.1"/>
    </source>
</evidence>
<name>A0A3Q2CB37_CYPVA</name>
<reference evidence="3" key="1">
    <citation type="submission" date="2025-08" db="UniProtKB">
        <authorList>
            <consortium name="Ensembl"/>
        </authorList>
    </citation>
    <scope>IDENTIFICATION</scope>
</reference>
<organism evidence="3 4">
    <name type="scientific">Cyprinodon variegatus</name>
    <name type="common">Sheepshead minnow</name>
    <dbReference type="NCBI Taxonomy" id="28743"/>
    <lineage>
        <taxon>Eukaryota</taxon>
        <taxon>Metazoa</taxon>
        <taxon>Chordata</taxon>
        <taxon>Craniata</taxon>
        <taxon>Vertebrata</taxon>
        <taxon>Euteleostomi</taxon>
        <taxon>Actinopterygii</taxon>
        <taxon>Neopterygii</taxon>
        <taxon>Teleostei</taxon>
        <taxon>Neoteleostei</taxon>
        <taxon>Acanthomorphata</taxon>
        <taxon>Ovalentaria</taxon>
        <taxon>Atherinomorphae</taxon>
        <taxon>Cyprinodontiformes</taxon>
        <taxon>Cyprinodontidae</taxon>
        <taxon>Cyprinodon</taxon>
    </lineage>
</organism>
<dbReference type="PANTHER" id="PTHR47272:SF1">
    <property type="entry name" value="PIGGYBAC TRANSPOSABLE ELEMENT-DERIVED PROTEIN 3-LIKE"/>
    <property type="match status" value="1"/>
</dbReference>
<feature type="domain" description="PiggyBac transposable element-derived protein" evidence="2">
    <location>
        <begin position="174"/>
        <end position="537"/>
    </location>
</feature>
<feature type="compositionally biased region" description="Low complexity" evidence="1">
    <location>
        <begin position="123"/>
        <end position="134"/>
    </location>
</feature>
<evidence type="ECO:0000259" key="2">
    <source>
        <dbReference type="Pfam" id="PF13843"/>
    </source>
</evidence>
<dbReference type="Ensembl" id="ENSCVAT00000012393.1">
    <property type="protein sequence ID" value="ENSCVAP00000002038.1"/>
    <property type="gene ID" value="ENSCVAG00000003097.1"/>
</dbReference>
<feature type="region of interest" description="Disordered" evidence="1">
    <location>
        <begin position="22"/>
        <end position="47"/>
    </location>
</feature>
<dbReference type="OMA" id="WASECRV"/>